<keyword evidence="7 23" id="KW-0519">Myristate</keyword>
<evidence type="ECO:0000256" key="16">
    <source>
        <dbReference type="ARBA" id="ARBA00022989"/>
    </source>
</evidence>
<comment type="similarity">
    <text evidence="23 24">Belongs to the arenaviridae GPC protein family.</text>
</comment>
<comment type="subunit">
    <molecule>Glycoprotein G2</molecule>
    <text evidence="23">Homotrimer. Interacts with the stable signal peptide. In pre-fusion state, G2 homotrimers bind G1 homotrimers via ionic interactions. Part of the GP complex (GP-C) together with glycoprotein G1 and the stable signal peptide. Acidification in the endosome triggers rearrangements, which ultimately leads to a 6 helix bundle formed by the two heptad repeat domains (HR1 and HR2) in post-fusion state. The GP-complex interacts with protein Z, which interacts with ribonucleocapsid; these interactions may induce virion budding.</text>
</comment>
<feature type="glycosylation site" description="N-linked (GlcNAc...) asparagine; by host" evidence="23">
    <location>
        <position position="88"/>
    </location>
</feature>
<keyword evidence="4 23" id="KW-0945">Host-virus interaction</keyword>
<comment type="function">
    <molecule>Glycoprotein G1</molecule>
    <text evidence="23">Forms the virion spikes together with glycoprotein G2. The glycoprotein spike trimers are connected to the underlying matrix. Interacts with the host receptor leading to virus endocytosis.</text>
</comment>
<name>A0PJ27_BCNVU</name>
<evidence type="ECO:0000256" key="5">
    <source>
        <dbReference type="ARBA" id="ARBA00022595"/>
    </source>
</evidence>
<evidence type="ECO:0000256" key="8">
    <source>
        <dbReference type="ARBA" id="ARBA00022723"/>
    </source>
</evidence>
<evidence type="ECO:0000313" key="25">
    <source>
        <dbReference type="EMBL" id="ABB46202.1"/>
    </source>
</evidence>
<feature type="chain" id="PRO_5023450652" description="Stable signal peptide" evidence="23">
    <location>
        <begin position="2"/>
        <end position="58"/>
    </location>
</feature>
<keyword evidence="6 23" id="KW-0812">Transmembrane</keyword>
<evidence type="ECO:0000256" key="9">
    <source>
        <dbReference type="ARBA" id="ARBA00022804"/>
    </source>
</evidence>
<comment type="subunit">
    <molecule>Stable signal peptide</molecule>
    <text evidence="23">Interacts with glycoprotein G2. Part of the GP complex (GP-C) together with glycoprotein G1 and glycoprotein G2. The GP-complex interacts with protein Z, which interacts with ribonucleocapsid; these interactions may induce virion budding.</text>
</comment>
<dbReference type="Gene3D" id="2.20.28.180">
    <property type="entry name" value="Arenavirus glycoprotein, zinc binding domain"/>
    <property type="match status" value="1"/>
</dbReference>
<evidence type="ECO:0000256" key="3">
    <source>
        <dbReference type="ARBA" id="ARBA00022511"/>
    </source>
</evidence>
<evidence type="ECO:0000256" key="7">
    <source>
        <dbReference type="ARBA" id="ARBA00022707"/>
    </source>
</evidence>
<comment type="domain">
    <molecule>Glycoprotein G2</molecule>
    <text evidence="23">Contains 1 fusion peptide at the N-terminus, 2 heptad repeats domains HR1 and HR2 and, at the C-terminus, a cytoplasmic domain that plays a role in ER location. Also contains a zinc-binding domain that allows SSP retention in the GPC complex by accepting a cysteine from SSP as the fourth ligand.</text>
</comment>
<evidence type="ECO:0000256" key="4">
    <source>
        <dbReference type="ARBA" id="ARBA00022581"/>
    </source>
</evidence>
<keyword evidence="10 23" id="KW-1040">Host Golgi apparatus</keyword>
<keyword evidence="16 23" id="KW-1133">Transmembrane helix</keyword>
<evidence type="ECO:0000256" key="19">
    <source>
        <dbReference type="ARBA" id="ARBA00023180"/>
    </source>
</evidence>
<keyword evidence="20 23" id="KW-1038">Host endoplasmic reticulum</keyword>
<keyword evidence="8 23" id="KW-0479">Metal-binding</keyword>
<comment type="caution">
    <text evidence="23">Lacks conserved residue(s) required for the propagation of feature annotation.</text>
</comment>
<evidence type="ECO:0000256" key="13">
    <source>
        <dbReference type="ARBA" id="ARBA00022870"/>
    </source>
</evidence>
<evidence type="ECO:0000256" key="14">
    <source>
        <dbReference type="ARBA" id="ARBA00022879"/>
    </source>
</evidence>
<feature type="disulfide bond" evidence="23">
    <location>
        <begin position="354"/>
        <end position="375"/>
    </location>
</feature>
<reference evidence="25" key="2">
    <citation type="journal article" date="2007" name="Virology">
        <title>Principal host relationships and evolutionary history of the North American arenaviruses.</title>
        <authorList>
            <person name="Cajimat M.N."/>
            <person name="Milazzo M.L."/>
            <person name="Hess B.D."/>
            <person name="Rood M.P."/>
            <person name="Fulhorst C.F."/>
        </authorList>
    </citation>
    <scope>NUCLEOTIDE SEQUENCE</scope>
    <source>
        <strain evidence="25">AV 98470029</strain>
    </source>
</reference>
<feature type="binding site" evidence="23">
    <location>
        <position position="445"/>
    </location>
    <ligand>
        <name>Zn(2+)</name>
        <dbReference type="ChEBI" id="CHEBI:29105"/>
        <label>2</label>
    </ligand>
</feature>
<feature type="topological domain" description="Cytoplasmic" evidence="23">
    <location>
        <begin position="34"/>
        <end position="58"/>
    </location>
</feature>
<gene>
    <name evidence="23" type="primary">GPC</name>
</gene>
<keyword evidence="15 23" id="KW-1164">Virus endocytosis by host</keyword>
<feature type="site" description="Cleavage; by host MBTPS1" evidence="23">
    <location>
        <begin position="249"/>
        <end position="250"/>
    </location>
</feature>
<feature type="topological domain" description="Extracellular" evidence="23">
    <location>
        <begin position="2"/>
        <end position="17"/>
    </location>
</feature>
<keyword evidence="11 23" id="KW-0862">Zinc</keyword>
<dbReference type="GO" id="GO:0019031">
    <property type="term" value="C:viral envelope"/>
    <property type="evidence" value="ECO:0007669"/>
    <property type="project" value="UniProtKB-UniRule"/>
</dbReference>
<keyword evidence="14 23" id="KW-0261">Viral envelope protein</keyword>
<comment type="PTM">
    <molecule>Stable signal peptide</molecule>
    <text evidence="23">The SSP remains stably associated with the GP complex following cleavage by signal peptidase and plays crucial roles in the trafficking of GP through the secretory pathway.</text>
</comment>
<evidence type="ECO:0000256" key="21">
    <source>
        <dbReference type="ARBA" id="ARBA00023288"/>
    </source>
</evidence>
<evidence type="ECO:0000256" key="10">
    <source>
        <dbReference type="ARBA" id="ARBA00022812"/>
    </source>
</evidence>
<evidence type="ECO:0000256" key="1">
    <source>
        <dbReference type="ARBA" id="ARBA00022506"/>
    </source>
</evidence>
<comment type="subcellular location">
    <molecule>Glycoprotein G1</molecule>
    <subcellularLocation>
        <location evidence="23">Virion membrane</location>
        <topology evidence="23">Peripheral membrane protein</topology>
    </subcellularLocation>
    <subcellularLocation>
        <location evidence="23">Host endoplasmic reticulum membrane</location>
        <topology evidence="23">Peripheral membrane protein</topology>
    </subcellularLocation>
    <subcellularLocation>
        <location evidence="23">Host Golgi apparatus membrane</location>
        <topology evidence="23">Peripheral membrane protein</topology>
    </subcellularLocation>
    <subcellularLocation>
        <location evidence="23">Host cell membrane</location>
        <topology evidence="23">Peripheral membrane protein</topology>
    </subcellularLocation>
</comment>
<feature type="glycosylation site" description="N-linked (GlcNAc...) asparagine; by host" evidence="23">
    <location>
        <position position="363"/>
    </location>
</feature>
<keyword evidence="21 23" id="KW-0449">Lipoprotein</keyword>
<feature type="region of interest" description="HR2" evidence="23">
    <location>
        <begin position="358"/>
        <end position="421"/>
    </location>
</feature>
<keyword evidence="3 23" id="KW-1032">Host cell membrane</keyword>
<dbReference type="GO" id="GO:0019062">
    <property type="term" value="P:virion attachment to host cell"/>
    <property type="evidence" value="ECO:0007669"/>
    <property type="project" value="UniProtKB-UniRule"/>
</dbReference>
<feature type="glycosylation site" description="N-linked (GlcNAc...) asparagine; by host" evidence="23">
    <location>
        <position position="179"/>
    </location>
</feature>
<feature type="disulfide bond" evidence="23">
    <location>
        <begin position="269"/>
        <end position="282"/>
    </location>
</feature>
<feature type="glycosylation site" description="N-linked (GlcNAc...) asparagine; by host" evidence="23">
    <location>
        <position position="130"/>
    </location>
</feature>
<dbReference type="GO" id="GO:0055036">
    <property type="term" value="C:virion membrane"/>
    <property type="evidence" value="ECO:0007669"/>
    <property type="project" value="UniProtKB-SubCell"/>
</dbReference>
<evidence type="ECO:0000256" key="22">
    <source>
        <dbReference type="ARBA" id="ARBA00023296"/>
    </source>
</evidence>
<proteinExistence type="inferred from homology"/>
<feature type="glycosylation site" description="N-linked (GlcNAc...) asparagine; by host" evidence="23">
    <location>
        <position position="385"/>
    </location>
</feature>
<keyword evidence="5 23" id="KW-1162">Viral penetration into host cytoplasm</keyword>
<feature type="binding site" evidence="23">
    <location>
        <position position="457"/>
    </location>
    <ligand>
        <name>Zn(2+)</name>
        <dbReference type="ChEBI" id="CHEBI:29105"/>
        <label>1</label>
    </ligand>
</feature>
<dbReference type="EMBL" id="AY924392">
    <property type="protein sequence ID" value="ABB46202.1"/>
    <property type="molecule type" value="Genomic_RNA"/>
</dbReference>
<organism evidence="25">
    <name type="scientific">Bear Canyon mammarenavirus (isolate Mouse/United States/AV A0070039/2000)</name>
    <name type="common">BCNV</name>
    <dbReference type="NCBI Taxonomy" id="3052298"/>
    <lineage>
        <taxon>Viruses</taxon>
        <taxon>Riboviria</taxon>
        <taxon>Orthornavirae</taxon>
        <taxon>Negarnaviricota</taxon>
        <taxon>Polyploviricotina</taxon>
        <taxon>Bunyaviricetes</taxon>
        <taxon>Hareavirales</taxon>
        <taxon>Arenaviridae</taxon>
        <taxon>Mammarenavirus</taxon>
    </lineage>
</organism>
<dbReference type="InterPro" id="IPR001535">
    <property type="entry name" value="Arena_glycoprot"/>
</dbReference>
<dbReference type="GO" id="GO:0019065">
    <property type="term" value="P:receptor-mediated endocytosis of virus by host cell"/>
    <property type="evidence" value="ECO:0007669"/>
    <property type="project" value="UniProtKB-UniRule"/>
</dbReference>
<evidence type="ECO:0000256" key="15">
    <source>
        <dbReference type="ARBA" id="ARBA00022890"/>
    </source>
</evidence>
<feature type="initiator methionine" description="Removed; by host" evidence="23">
    <location>
        <position position="1"/>
    </location>
</feature>
<feature type="binding site" evidence="23">
    <location>
        <position position="57"/>
    </location>
    <ligand>
        <name>Zn(2+)</name>
        <dbReference type="ChEBI" id="CHEBI:29105"/>
        <label>1</label>
    </ligand>
</feature>
<evidence type="ECO:0000256" key="23">
    <source>
        <dbReference type="HAMAP-Rule" id="MF_04084"/>
    </source>
</evidence>
<evidence type="ECO:0000256" key="17">
    <source>
        <dbReference type="ARBA" id="ARBA00023136"/>
    </source>
</evidence>
<evidence type="ECO:0000256" key="12">
    <source>
        <dbReference type="ARBA" id="ARBA00022844"/>
    </source>
</evidence>
<dbReference type="Pfam" id="PF00798">
    <property type="entry name" value="Arena_glycoprot"/>
    <property type="match status" value="1"/>
</dbReference>
<keyword evidence="9 23" id="KW-1161">Viral attachment to host cell</keyword>
<dbReference type="GO" id="GO:0044167">
    <property type="term" value="C:host cell endoplasmic reticulum membrane"/>
    <property type="evidence" value="ECO:0007669"/>
    <property type="project" value="UniProtKB-SubCell"/>
</dbReference>
<feature type="region of interest" description="HR1" evidence="23">
    <location>
        <begin position="285"/>
        <end position="353"/>
    </location>
</feature>
<accession>A0PJ27</accession>
<evidence type="ECO:0000256" key="2">
    <source>
        <dbReference type="ARBA" id="ARBA00022510"/>
    </source>
</evidence>
<keyword evidence="13 23" id="KW-1043">Host membrane</keyword>
<evidence type="ECO:0000256" key="11">
    <source>
        <dbReference type="ARBA" id="ARBA00022833"/>
    </source>
</evidence>
<keyword evidence="1 23" id="KW-1168">Fusion of virus membrane with host membrane</keyword>
<dbReference type="GO" id="GO:0016020">
    <property type="term" value="C:membrane"/>
    <property type="evidence" value="ECO:0007669"/>
    <property type="project" value="UniProtKB-UniRule"/>
</dbReference>
<feature type="lipid moiety-binding region" description="N-myristoyl glycine; by host" evidence="23">
    <location>
        <position position="2"/>
    </location>
</feature>
<evidence type="ECO:0000256" key="6">
    <source>
        <dbReference type="ARBA" id="ARBA00022692"/>
    </source>
</evidence>
<protein>
    <recommendedName>
        <fullName evidence="23">Pre-glycoprotein polyprotein GP complex</fullName>
        <shortName evidence="23">Pre-GP-C</shortName>
    </recommendedName>
    <component>
        <recommendedName>
            <fullName evidence="23">Stable signal peptide</fullName>
            <shortName evidence="23">SSP</shortName>
        </recommendedName>
    </component>
    <component>
        <recommendedName>
            <fullName evidence="23">Glycoprotein G1</fullName>
            <shortName evidence="23">GP1</shortName>
        </recommendedName>
    </component>
    <component>
        <recommendedName>
            <fullName evidence="23">Glycoprotein G2</fullName>
            <shortName evidence="23">GP2</shortName>
        </recommendedName>
    </component>
</protein>
<feature type="glycosylation site" description="N-linked (GlcNAc...) asparagine; by host" evidence="23">
    <location>
        <position position="380"/>
    </location>
</feature>
<keyword evidence="22 23" id="KW-1160">Virus entry into host cell</keyword>
<keyword evidence="2 23" id="KW-1170">Fusion of virus membrane with host endosomal membrane</keyword>
<comment type="PTM">
    <molecule>Pre-glycoprotein polyprotein GP complex</molecule>
    <text evidence="23">Specific enzymatic cleavages in vivo yield mature proteins. GP-C polyprotein is cleaved in the endoplasmic reticulum by the host protease MBTPS1. Only cleaved glycoprotein is incorporated into virions.</text>
</comment>
<feature type="binding site" evidence="23">
    <location>
        <position position="465"/>
    </location>
    <ligand>
        <name>Zn(2+)</name>
        <dbReference type="ChEBI" id="CHEBI:29105"/>
        <label>1</label>
    </ligand>
</feature>
<evidence type="ECO:0000256" key="24">
    <source>
        <dbReference type="PIRNR" id="PIRNR004028"/>
    </source>
</evidence>
<feature type="binding site" evidence="23">
    <location>
        <position position="467"/>
    </location>
    <ligand>
        <name>Zn(2+)</name>
        <dbReference type="ChEBI" id="CHEBI:29105"/>
        <label>1</label>
    </ligand>
</feature>
<feature type="binding site" evidence="23">
    <location>
        <position position="447"/>
    </location>
    <ligand>
        <name>Zn(2+)</name>
        <dbReference type="ChEBI" id="CHEBI:29105"/>
        <label>2</label>
    </ligand>
</feature>
<evidence type="ECO:0000256" key="20">
    <source>
        <dbReference type="ARBA" id="ARBA00023184"/>
    </source>
</evidence>
<feature type="disulfide bond" evidence="23">
    <location>
        <begin position="291"/>
        <end position="300"/>
    </location>
</feature>
<feature type="site" description="Cleavage; by host signal peptidase" evidence="23">
    <location>
        <begin position="58"/>
        <end position="59"/>
    </location>
</feature>
<feature type="binding site" evidence="23">
    <location>
        <position position="453"/>
    </location>
    <ligand>
        <name>Zn(2+)</name>
        <dbReference type="ChEBI" id="CHEBI:29105"/>
        <label>2</label>
    </ligand>
</feature>
<comment type="subunit">
    <molecule>Glycoprotein G1</molecule>
    <text evidence="23">Homotrimer; disulfide-linked. In pre-fusion state, G1 homotrimers bind G2 homotrimers via ionic interactions. Part of the GP complex (GP-C) together with glycoprotein G2 and the stable signal peptide. The GP-complex interacts with protein Z, which interacts with ribonucleocapsid; these interactions may induce virion budding.</text>
</comment>
<dbReference type="GO" id="GO:0046872">
    <property type="term" value="F:metal ion binding"/>
    <property type="evidence" value="ECO:0007669"/>
    <property type="project" value="UniProtKB-KW"/>
</dbReference>
<dbReference type="InterPro" id="IPR043015">
    <property type="entry name" value="Arena_glycoprot_zinc-bd"/>
</dbReference>
<feature type="chain" id="PRO_5023450651" description="Glycoprotein G2" evidence="23">
    <location>
        <begin position="250"/>
        <end position="483"/>
    </location>
</feature>
<dbReference type="GO" id="GO:0044178">
    <property type="term" value="C:host cell Golgi membrane"/>
    <property type="evidence" value="ECO:0007669"/>
    <property type="project" value="UniProtKB-SubCell"/>
</dbReference>
<comment type="subcellular location">
    <molecule>Glycoprotein G2</molecule>
    <subcellularLocation>
        <location evidence="23">Virion membrane</location>
        <topology evidence="23">Single-pass membrane protein</topology>
    </subcellularLocation>
    <subcellularLocation>
        <location evidence="23">Host endoplasmic reticulum membrane</location>
        <topology evidence="23">Single-pass membrane protein</topology>
    </subcellularLocation>
    <subcellularLocation>
        <location evidence="23">Host Golgi apparatus membrane</location>
        <topology evidence="23">Single-pass membrane protein</topology>
    </subcellularLocation>
    <subcellularLocation>
        <location evidence="23">Host cell membrane</location>
        <topology evidence="23">Single-pass membrane protein</topology>
    </subcellularLocation>
    <text evidence="23">Binding to the stable signal peptide masks endogenous ER localization signals in the cytoplasmic domain of G2 to ensure that only the fully assembled, tripartite GP complex is transported for virion assembly.</text>
</comment>
<comment type="function">
    <molecule>Stable signal peptide</molecule>
    <text evidence="23">Functions as a cleaved signal peptide that is retained as the third component of the GP complex (GP-C). Helps to stabilize the spike complex in its native conformation. The SSP is required for efficient glycoprotein expression, post-translational maturation cleavage of G1 and G2, glycoprotein transport to the cell surface plasma membrane, formation of infectious virus particles, and acid pH-dependent glycoprotein-mediated cell fusion.</text>
</comment>
<keyword evidence="17 23" id="KW-0472">Membrane</keyword>
<evidence type="ECO:0000256" key="18">
    <source>
        <dbReference type="ARBA" id="ARBA00023157"/>
    </source>
</evidence>
<dbReference type="PIRSF" id="PIRSF004028">
    <property type="entry name" value="GPC_ArenaV"/>
    <property type="match status" value="1"/>
</dbReference>
<comment type="domain">
    <molecule>Stable signal peptide</molecule>
    <text evidence="23">The N-terminus is localized at the extracellular side of the GP-C, with a part embedded in the membrane probably.</text>
</comment>
<feature type="glycosylation site" description="N-linked (GlcNAc...) asparagine; by host" evidence="23">
    <location>
        <position position="355"/>
    </location>
</feature>
<dbReference type="GO" id="GO:0020002">
    <property type="term" value="C:host cell plasma membrane"/>
    <property type="evidence" value="ECO:0007669"/>
    <property type="project" value="UniProtKB-SubCell"/>
</dbReference>
<keyword evidence="19 23" id="KW-0325">Glycoprotein</keyword>
<feature type="topological domain" description="Cytoplasmic" evidence="23">
    <location>
        <begin position="444"/>
        <end position="483"/>
    </location>
</feature>
<keyword evidence="12 23" id="KW-0946">Virion</keyword>
<dbReference type="GO" id="GO:0039654">
    <property type="term" value="P:fusion of virus membrane with host endosome membrane"/>
    <property type="evidence" value="ECO:0007669"/>
    <property type="project" value="UniProtKB-UniRule"/>
</dbReference>
<feature type="glycosylation site" description="N-linked (GlcNAc...) asparagine; by host" evidence="23">
    <location>
        <position position="216"/>
    </location>
</feature>
<comment type="subcellular location">
    <molecule>Stable signal peptide</molecule>
    <subcellularLocation>
        <location evidence="23">Virion membrane</location>
        <topology evidence="23">Single-pass type II membrane protein</topology>
    </subcellularLocation>
    <subcellularLocation>
        <location evidence="23">Host endoplasmic reticulum membrane</location>
        <topology evidence="23">Single-pass type II membrane protein</topology>
    </subcellularLocation>
    <subcellularLocation>
        <location evidence="23">Host Golgi apparatus membrane</location>
        <topology evidence="23">Single-pass type II membrane protein</topology>
    </subcellularLocation>
    <subcellularLocation>
        <location evidence="23">Host cell membrane</location>
        <topology evidence="23">Single-pass type II membrane protein</topology>
    </subcellularLocation>
</comment>
<reference evidence="25" key="1">
    <citation type="submission" date="2005-02" db="EMBL/GenBank/DDBJ databases">
        <authorList>
            <person name="Cajimat M.N.B."/>
            <person name="Fulhorst C.F."/>
        </authorList>
    </citation>
    <scope>NUCLEOTIDE SEQUENCE</scope>
    <source>
        <strain evidence="25">AV 98470029</strain>
    </source>
</reference>
<keyword evidence="18 23" id="KW-1015">Disulfide bond</keyword>
<feature type="region of interest" description="Fusion" evidence="23">
    <location>
        <begin position="248"/>
        <end position="284"/>
    </location>
</feature>
<feature type="chain" id="PRO_5023450653" description="Pre-glycoprotein polyprotein GP complex" evidence="23">
    <location>
        <begin position="2"/>
        <end position="483"/>
    </location>
</feature>
<comment type="PTM">
    <molecule>Stable signal peptide</molecule>
    <text evidence="23">Myristoylation is necessary for GP2-mediated fusion activity.</text>
</comment>
<dbReference type="Gene3D" id="6.10.140.1590">
    <property type="match status" value="1"/>
</dbReference>
<organismHost>
    <name type="scientific">Peromyscus californicus</name>
    <name type="common">California mouse</name>
    <dbReference type="NCBI Taxonomy" id="42520"/>
</organismHost>
<sequence length="483" mass="54949">MGQLVSFIGEIPAIVHEALNVALIAVSIIAIMKGLINVWKSGLFQLIMFLILAGRSCSISIGHHLELQHFIINSTSLLPSMPTLCRINATNSFIRGPFSAQWGLDIFIGDLTILVNPEPGSKTKRMTATNITGCFPNNEDPDSVAQVLSWFFRGVHHDFHLDPTILCDESVTVFRIQMNLTERMYCDRIVSKLARLFGSFGDYCSKVGKKLVIIRNATWSNQCHEDHIGSMQLILQNAHNQVMRFRKLQNFFSWSLVDSAGNSMPGGYCLEKWMLVASELKCFGNTAVAKCNINHDSEFCDMLRLFDYNKKAIVNLQDKTKAQVDSLIDAVNSLISDNLITKNKIRELMNIPYCNYTKFWYVNHTGLNVHSLPKCWHVRNGSYLNESDFRNEWIIESDHLVSEILAKEYEERQKRTPLSLVDLCFWSTLFYTASIFLHLLHIPTHRHIIGEGCPKPHRLTSDSLCACGFFQLKGKPTRWARTP</sequence>
<dbReference type="HAMAP" id="MF_04084">
    <property type="entry name" value="ARENA_GPC"/>
    <property type="match status" value="1"/>
</dbReference>
<comment type="function">
    <molecule>Glycoprotein G2</molecule>
    <text evidence="23">Forms the virion spikes together with glycoprotein G1. The glycoprotein spike trimers are connected to the underlying matrix. Class I viral fusion protein that directs fusion of viral and host endosomal membranes, leading to delivery of the nucleocapsid into the cytoplasm. Membrane fusion is mediated by irreversible conformational changes induced by acidification.</text>
</comment>